<dbReference type="AlphaFoldDB" id="A0A0D3JEY0"/>
<evidence type="ECO:0000313" key="2">
    <source>
        <dbReference type="EnsemblProtists" id="EOD22065"/>
    </source>
</evidence>
<protein>
    <submittedName>
        <fullName evidence="2">Uncharacterized protein</fullName>
    </submittedName>
</protein>
<feature type="transmembrane region" description="Helical" evidence="1">
    <location>
        <begin position="82"/>
        <end position="105"/>
    </location>
</feature>
<keyword evidence="3" id="KW-1185">Reference proteome</keyword>
<keyword evidence="1" id="KW-0812">Transmembrane</keyword>
<dbReference type="Proteomes" id="UP000013827">
    <property type="component" value="Unassembled WGS sequence"/>
</dbReference>
<proteinExistence type="predicted"/>
<sequence length="128" mass="13364">MRAKVDHSGLHIVPPARRFWNSFAPQSRFANDGSEPIIGSAHDGNAYSDYYYGISSWDGGSGGTTATGYYYLQALDGAGEKIAAHAGVCATAGFAAAAFLALVGLRRASRGRSAGTRHICAPTPTNLV</sequence>
<keyword evidence="1" id="KW-1133">Transmembrane helix</keyword>
<dbReference type="GeneID" id="17267611"/>
<reference evidence="2" key="2">
    <citation type="submission" date="2024-10" db="UniProtKB">
        <authorList>
            <consortium name="EnsemblProtists"/>
        </authorList>
    </citation>
    <scope>IDENTIFICATION</scope>
</reference>
<accession>A0A0D3JEY0</accession>
<dbReference type="PaxDb" id="2903-EOD22065"/>
<dbReference type="RefSeq" id="XP_005774494.1">
    <property type="nucleotide sequence ID" value="XM_005774437.1"/>
</dbReference>
<dbReference type="HOGENOM" id="CLU_1963715_0_0_1"/>
<dbReference type="KEGG" id="ehx:EMIHUDRAFT_458221"/>
<evidence type="ECO:0000313" key="3">
    <source>
        <dbReference type="Proteomes" id="UP000013827"/>
    </source>
</evidence>
<keyword evidence="1" id="KW-0472">Membrane</keyword>
<organism evidence="2 3">
    <name type="scientific">Emiliania huxleyi (strain CCMP1516)</name>
    <dbReference type="NCBI Taxonomy" id="280463"/>
    <lineage>
        <taxon>Eukaryota</taxon>
        <taxon>Haptista</taxon>
        <taxon>Haptophyta</taxon>
        <taxon>Prymnesiophyceae</taxon>
        <taxon>Isochrysidales</taxon>
        <taxon>Noelaerhabdaceae</taxon>
        <taxon>Emiliania</taxon>
    </lineage>
</organism>
<dbReference type="EnsemblProtists" id="EOD22065">
    <property type="protein sequence ID" value="EOD22065"/>
    <property type="gene ID" value="EMIHUDRAFT_458221"/>
</dbReference>
<evidence type="ECO:0000256" key="1">
    <source>
        <dbReference type="SAM" id="Phobius"/>
    </source>
</evidence>
<reference evidence="3" key="1">
    <citation type="journal article" date="2013" name="Nature">
        <title>Pan genome of the phytoplankton Emiliania underpins its global distribution.</title>
        <authorList>
            <person name="Read B.A."/>
            <person name="Kegel J."/>
            <person name="Klute M.J."/>
            <person name="Kuo A."/>
            <person name="Lefebvre S.C."/>
            <person name="Maumus F."/>
            <person name="Mayer C."/>
            <person name="Miller J."/>
            <person name="Monier A."/>
            <person name="Salamov A."/>
            <person name="Young J."/>
            <person name="Aguilar M."/>
            <person name="Claverie J.M."/>
            <person name="Frickenhaus S."/>
            <person name="Gonzalez K."/>
            <person name="Herman E.K."/>
            <person name="Lin Y.C."/>
            <person name="Napier J."/>
            <person name="Ogata H."/>
            <person name="Sarno A.F."/>
            <person name="Shmutz J."/>
            <person name="Schroeder D."/>
            <person name="de Vargas C."/>
            <person name="Verret F."/>
            <person name="von Dassow P."/>
            <person name="Valentin K."/>
            <person name="Van de Peer Y."/>
            <person name="Wheeler G."/>
            <person name="Dacks J.B."/>
            <person name="Delwiche C.F."/>
            <person name="Dyhrman S.T."/>
            <person name="Glockner G."/>
            <person name="John U."/>
            <person name="Richards T."/>
            <person name="Worden A.Z."/>
            <person name="Zhang X."/>
            <person name="Grigoriev I.V."/>
            <person name="Allen A.E."/>
            <person name="Bidle K."/>
            <person name="Borodovsky M."/>
            <person name="Bowler C."/>
            <person name="Brownlee C."/>
            <person name="Cock J.M."/>
            <person name="Elias M."/>
            <person name="Gladyshev V.N."/>
            <person name="Groth M."/>
            <person name="Guda C."/>
            <person name="Hadaegh A."/>
            <person name="Iglesias-Rodriguez M.D."/>
            <person name="Jenkins J."/>
            <person name="Jones B.M."/>
            <person name="Lawson T."/>
            <person name="Leese F."/>
            <person name="Lindquist E."/>
            <person name="Lobanov A."/>
            <person name="Lomsadze A."/>
            <person name="Malik S.B."/>
            <person name="Marsh M.E."/>
            <person name="Mackinder L."/>
            <person name="Mock T."/>
            <person name="Mueller-Roeber B."/>
            <person name="Pagarete A."/>
            <person name="Parker M."/>
            <person name="Probert I."/>
            <person name="Quesneville H."/>
            <person name="Raines C."/>
            <person name="Rensing S.A."/>
            <person name="Riano-Pachon D.M."/>
            <person name="Richier S."/>
            <person name="Rokitta S."/>
            <person name="Shiraiwa Y."/>
            <person name="Soanes D.M."/>
            <person name="van der Giezen M."/>
            <person name="Wahlund T.M."/>
            <person name="Williams B."/>
            <person name="Wilson W."/>
            <person name="Wolfe G."/>
            <person name="Wurch L.L."/>
        </authorList>
    </citation>
    <scope>NUCLEOTIDE SEQUENCE</scope>
</reference>
<name>A0A0D3JEY0_EMIH1</name>